<dbReference type="AlphaFoldDB" id="A0A9P9DTW5"/>
<accession>A0A9P9DTW5</accession>
<reference evidence="2" key="1">
    <citation type="journal article" date="2021" name="Nat. Commun.">
        <title>Genetic determinants of endophytism in the Arabidopsis root mycobiome.</title>
        <authorList>
            <person name="Mesny F."/>
            <person name="Miyauchi S."/>
            <person name="Thiergart T."/>
            <person name="Pickel B."/>
            <person name="Atanasova L."/>
            <person name="Karlsson M."/>
            <person name="Huettel B."/>
            <person name="Barry K.W."/>
            <person name="Haridas S."/>
            <person name="Chen C."/>
            <person name="Bauer D."/>
            <person name="Andreopoulos W."/>
            <person name="Pangilinan J."/>
            <person name="LaButti K."/>
            <person name="Riley R."/>
            <person name="Lipzen A."/>
            <person name="Clum A."/>
            <person name="Drula E."/>
            <person name="Henrissat B."/>
            <person name="Kohler A."/>
            <person name="Grigoriev I.V."/>
            <person name="Martin F.M."/>
            <person name="Hacquard S."/>
        </authorList>
    </citation>
    <scope>NUCLEOTIDE SEQUENCE</scope>
    <source>
        <strain evidence="2">MPI-CAGE-AT-0147</strain>
    </source>
</reference>
<feature type="compositionally biased region" description="Polar residues" evidence="1">
    <location>
        <begin position="150"/>
        <end position="161"/>
    </location>
</feature>
<dbReference type="Proteomes" id="UP000738349">
    <property type="component" value="Unassembled WGS sequence"/>
</dbReference>
<feature type="region of interest" description="Disordered" evidence="1">
    <location>
        <begin position="103"/>
        <end position="164"/>
    </location>
</feature>
<feature type="compositionally biased region" description="Low complexity" evidence="1">
    <location>
        <begin position="55"/>
        <end position="66"/>
    </location>
</feature>
<proteinExistence type="predicted"/>
<evidence type="ECO:0000256" key="1">
    <source>
        <dbReference type="SAM" id="MobiDB-lite"/>
    </source>
</evidence>
<gene>
    <name evidence="2" type="ORF">EDB81DRAFT_951380</name>
</gene>
<sequence>MSDEKPVTKSSRRYSQRRYHTRQNSGPYGYHGGSRRRSGVFARPENEIPRPPTPTVEESVPVTDVPQQQEKLVSNLFRSLVKFWTMILNQKPWPLRLAPGGVVSSSLPSPPADEKTAPSLSDNEENNYNETTVPEDNLTSPGDDPKSENSDQQGRATTSLDDQGRNGNDLVLARLVLHEELSRLRLWKVAFTDEDVDLLSKTQHEIVQSTLKCLVNISNALIAECVDVPKNDQKTASRTALDKEEDVLVELVKKVEALIKLVSYEDDVMTEGDYSETRGSDTTAGGQTFLKKIAENIDRLNRLSHSLCLVLDDFR</sequence>
<evidence type="ECO:0000313" key="2">
    <source>
        <dbReference type="EMBL" id="KAH7125949.1"/>
    </source>
</evidence>
<dbReference type="OrthoDB" id="5022060at2759"/>
<evidence type="ECO:0000313" key="3">
    <source>
        <dbReference type="Proteomes" id="UP000738349"/>
    </source>
</evidence>
<comment type="caution">
    <text evidence="2">The sequence shown here is derived from an EMBL/GenBank/DDBJ whole genome shotgun (WGS) entry which is preliminary data.</text>
</comment>
<keyword evidence="3" id="KW-1185">Reference proteome</keyword>
<protein>
    <submittedName>
        <fullName evidence="2">Uncharacterized protein</fullName>
    </submittedName>
</protein>
<feature type="compositionally biased region" description="Polar residues" evidence="1">
    <location>
        <begin position="128"/>
        <end position="140"/>
    </location>
</feature>
<dbReference type="EMBL" id="JAGMUV010000020">
    <property type="protein sequence ID" value="KAH7125949.1"/>
    <property type="molecule type" value="Genomic_DNA"/>
</dbReference>
<feature type="compositionally biased region" description="Basic residues" evidence="1">
    <location>
        <begin position="10"/>
        <end position="21"/>
    </location>
</feature>
<organism evidence="2 3">
    <name type="scientific">Dactylonectria macrodidyma</name>
    <dbReference type="NCBI Taxonomy" id="307937"/>
    <lineage>
        <taxon>Eukaryota</taxon>
        <taxon>Fungi</taxon>
        <taxon>Dikarya</taxon>
        <taxon>Ascomycota</taxon>
        <taxon>Pezizomycotina</taxon>
        <taxon>Sordariomycetes</taxon>
        <taxon>Hypocreomycetidae</taxon>
        <taxon>Hypocreales</taxon>
        <taxon>Nectriaceae</taxon>
        <taxon>Dactylonectria</taxon>
    </lineage>
</organism>
<feature type="non-terminal residue" evidence="2">
    <location>
        <position position="315"/>
    </location>
</feature>
<name>A0A9P9DTW5_9HYPO</name>
<feature type="region of interest" description="Disordered" evidence="1">
    <location>
        <begin position="1"/>
        <end position="67"/>
    </location>
</feature>